<dbReference type="STRING" id="1121298.SAMN05444401_2910"/>
<dbReference type="OrthoDB" id="362018at2"/>
<keyword evidence="2" id="KW-1185">Reference proteome</keyword>
<dbReference type="Proteomes" id="UP000184080">
    <property type="component" value="Unassembled WGS sequence"/>
</dbReference>
<evidence type="ECO:0000313" key="1">
    <source>
        <dbReference type="EMBL" id="SHJ36246.1"/>
    </source>
</evidence>
<dbReference type="RefSeq" id="WP_073008091.1">
    <property type="nucleotide sequence ID" value="NZ_FQZO01000004.1"/>
</dbReference>
<proteinExistence type="predicted"/>
<organism evidence="1 2">
    <name type="scientific">Clostridium amylolyticum</name>
    <dbReference type="NCBI Taxonomy" id="1121298"/>
    <lineage>
        <taxon>Bacteria</taxon>
        <taxon>Bacillati</taxon>
        <taxon>Bacillota</taxon>
        <taxon>Clostridia</taxon>
        <taxon>Eubacteriales</taxon>
        <taxon>Clostridiaceae</taxon>
        <taxon>Clostridium</taxon>
    </lineage>
</organism>
<dbReference type="AlphaFoldDB" id="A0A1M6IP84"/>
<sequence>MLKSIKVNLEAIEAMLYFWQAASEKENVAESFFYDVASMRGMKLAYNTDFNAESVRKVLSAIKNRELLSDATKAEKRFWNNNMWMMEDLEYTSSMAAPIKVLNLDPMIQLINERIPDIKNEELEVIFAPLHLEEYYVKDNTLIINFFRVKPSDFDDNTFIGEVKLEDYIMEKLMAMCK</sequence>
<dbReference type="EMBL" id="FQZO01000004">
    <property type="protein sequence ID" value="SHJ36246.1"/>
    <property type="molecule type" value="Genomic_DNA"/>
</dbReference>
<name>A0A1M6IP84_9CLOT</name>
<evidence type="ECO:0000313" key="2">
    <source>
        <dbReference type="Proteomes" id="UP000184080"/>
    </source>
</evidence>
<gene>
    <name evidence="1" type="ORF">SAMN05444401_2910</name>
</gene>
<protein>
    <submittedName>
        <fullName evidence="1">Uncharacterized protein</fullName>
    </submittedName>
</protein>
<accession>A0A1M6IP84</accession>
<reference evidence="1 2" key="1">
    <citation type="submission" date="2016-11" db="EMBL/GenBank/DDBJ databases">
        <authorList>
            <person name="Jaros S."/>
            <person name="Januszkiewicz K."/>
            <person name="Wedrychowicz H."/>
        </authorList>
    </citation>
    <scope>NUCLEOTIDE SEQUENCE [LARGE SCALE GENOMIC DNA]</scope>
    <source>
        <strain evidence="1 2">DSM 21864</strain>
    </source>
</reference>